<sequence length="181" mass="19701">MGLPHSLNHKGPHGGAGDRPDTPSILQVQWLQQQTLQRRVRRSVVVPTDPWFSKQWYMVSGQPGQVGGAGAAGTPSPPPPGPHGVTTPPSLQNSEAQPDLNVLQAWGQGLSGRGVVVSVLDDGIEKDHPDLWANYVRPWGHLEAPSPAHIPTHLQDPLASYDFNNYDPDPQPRYTPSDENR</sequence>
<comment type="caution">
    <text evidence="4">Lacks conserved residue(s) required for the propagation of feature annotation.</text>
</comment>
<dbReference type="PANTHER" id="PTHR42884">
    <property type="entry name" value="PROPROTEIN CONVERTASE SUBTILISIN/KEXIN-RELATED"/>
    <property type="match status" value="1"/>
</dbReference>
<keyword evidence="3" id="KW-0720">Serine protease</keyword>
<feature type="region of interest" description="Disordered" evidence="5">
    <location>
        <begin position="1"/>
        <end position="23"/>
    </location>
</feature>
<evidence type="ECO:0000256" key="5">
    <source>
        <dbReference type="SAM" id="MobiDB-lite"/>
    </source>
</evidence>
<evidence type="ECO:0000256" key="1">
    <source>
        <dbReference type="ARBA" id="ARBA00022670"/>
    </source>
</evidence>
<dbReference type="SUPFAM" id="SSF52743">
    <property type="entry name" value="Subtilisin-like"/>
    <property type="match status" value="1"/>
</dbReference>
<feature type="region of interest" description="Disordered" evidence="5">
    <location>
        <begin position="63"/>
        <end position="99"/>
    </location>
</feature>
<comment type="caution">
    <text evidence="7">The sequence shown here is derived from an EMBL/GenBank/DDBJ whole genome shotgun (WGS) entry which is preliminary data.</text>
</comment>
<dbReference type="EMBL" id="JASSZA010000019">
    <property type="protein sequence ID" value="KAK2086872.1"/>
    <property type="molecule type" value="Genomic_DNA"/>
</dbReference>
<evidence type="ECO:0000259" key="6">
    <source>
        <dbReference type="Pfam" id="PF00082"/>
    </source>
</evidence>
<name>A0ABQ9TRR5_SAGOE</name>
<gene>
    <name evidence="7" type="ORF">P7K49_032779</name>
</gene>
<evidence type="ECO:0000256" key="3">
    <source>
        <dbReference type="ARBA" id="ARBA00022825"/>
    </source>
</evidence>
<dbReference type="InterPro" id="IPR036852">
    <property type="entry name" value="Peptidase_S8/S53_dom_sf"/>
</dbReference>
<dbReference type="PANTHER" id="PTHR42884:SF16">
    <property type="entry name" value="PROPROTEIN CONVERTASE SUBTILISIN_KEXIN TYPE 4"/>
    <property type="match status" value="1"/>
</dbReference>
<keyword evidence="8" id="KW-1185">Reference proteome</keyword>
<comment type="similarity">
    <text evidence="4">Belongs to the peptidase S8 family.</text>
</comment>
<feature type="region of interest" description="Disordered" evidence="5">
    <location>
        <begin position="143"/>
        <end position="181"/>
    </location>
</feature>
<dbReference type="PROSITE" id="PS00136">
    <property type="entry name" value="SUBTILASE_ASP"/>
    <property type="match status" value="1"/>
</dbReference>
<evidence type="ECO:0000313" key="8">
    <source>
        <dbReference type="Proteomes" id="UP001266305"/>
    </source>
</evidence>
<dbReference type="PROSITE" id="PS51892">
    <property type="entry name" value="SUBTILASE"/>
    <property type="match status" value="1"/>
</dbReference>
<dbReference type="Gene3D" id="3.40.50.200">
    <property type="entry name" value="Peptidase S8/S53 domain"/>
    <property type="match status" value="1"/>
</dbReference>
<evidence type="ECO:0000313" key="7">
    <source>
        <dbReference type="EMBL" id="KAK2086872.1"/>
    </source>
</evidence>
<proteinExistence type="inferred from homology"/>
<accession>A0ABQ9TRR5</accession>
<dbReference type="InterPro" id="IPR000209">
    <property type="entry name" value="Peptidase_S8/S53_dom"/>
</dbReference>
<evidence type="ECO:0000256" key="4">
    <source>
        <dbReference type="PROSITE-ProRule" id="PRU01240"/>
    </source>
</evidence>
<keyword evidence="2" id="KW-0378">Hydrolase</keyword>
<organism evidence="7 8">
    <name type="scientific">Saguinus oedipus</name>
    <name type="common">Cotton-top tamarin</name>
    <name type="synonym">Oedipomidas oedipus</name>
    <dbReference type="NCBI Taxonomy" id="9490"/>
    <lineage>
        <taxon>Eukaryota</taxon>
        <taxon>Metazoa</taxon>
        <taxon>Chordata</taxon>
        <taxon>Craniata</taxon>
        <taxon>Vertebrata</taxon>
        <taxon>Euteleostomi</taxon>
        <taxon>Mammalia</taxon>
        <taxon>Eutheria</taxon>
        <taxon>Euarchontoglires</taxon>
        <taxon>Primates</taxon>
        <taxon>Haplorrhini</taxon>
        <taxon>Platyrrhini</taxon>
        <taxon>Cebidae</taxon>
        <taxon>Callitrichinae</taxon>
        <taxon>Saguinus</taxon>
    </lineage>
</organism>
<dbReference type="Pfam" id="PF00082">
    <property type="entry name" value="Peptidase_S8"/>
    <property type="match status" value="1"/>
</dbReference>
<evidence type="ECO:0000256" key="2">
    <source>
        <dbReference type="ARBA" id="ARBA00022801"/>
    </source>
</evidence>
<reference evidence="7 8" key="1">
    <citation type="submission" date="2023-05" db="EMBL/GenBank/DDBJ databases">
        <title>B98-5 Cell Line De Novo Hybrid Assembly: An Optical Mapping Approach.</title>
        <authorList>
            <person name="Kananen K."/>
            <person name="Auerbach J.A."/>
            <person name="Kautto E."/>
            <person name="Blachly J.S."/>
        </authorList>
    </citation>
    <scope>NUCLEOTIDE SEQUENCE [LARGE SCALE GENOMIC DNA]</scope>
    <source>
        <strain evidence="7">B95-8</strain>
        <tissue evidence="7">Cell line</tissue>
    </source>
</reference>
<dbReference type="InterPro" id="IPR023827">
    <property type="entry name" value="Peptidase_S8_Asp-AS"/>
</dbReference>
<dbReference type="Proteomes" id="UP001266305">
    <property type="component" value="Unassembled WGS sequence"/>
</dbReference>
<protein>
    <recommendedName>
        <fullName evidence="6">Peptidase S8/S53 domain-containing protein</fullName>
    </recommendedName>
</protein>
<keyword evidence="1" id="KW-0645">Protease</keyword>
<feature type="domain" description="Peptidase S8/S53" evidence="6">
    <location>
        <begin position="112"/>
        <end position="180"/>
    </location>
</feature>